<evidence type="ECO:0000256" key="9">
    <source>
        <dbReference type="RuleBase" id="RU361160"/>
    </source>
</evidence>
<evidence type="ECO:0000256" key="3">
    <source>
        <dbReference type="ARBA" id="ARBA00023002"/>
    </source>
</evidence>
<feature type="binding site" evidence="6">
    <location>
        <position position="123"/>
    </location>
    <ligand>
        <name>NAD(+)</name>
        <dbReference type="ChEBI" id="CHEBI:57540"/>
    </ligand>
</feature>
<feature type="binding site" evidence="5">
    <location>
        <begin position="212"/>
        <end position="213"/>
    </location>
    <ligand>
        <name>D-glyceraldehyde 3-phosphate</name>
        <dbReference type="ChEBI" id="CHEBI:59776"/>
    </ligand>
</feature>
<dbReference type="InterPro" id="IPR020831">
    <property type="entry name" value="GlycerAld/Erythrose_P_DH"/>
</dbReference>
<dbReference type="AlphaFoldDB" id="A0A316TTS2"/>
<comment type="similarity">
    <text evidence="1 8">Belongs to the glyceraldehyde-3-phosphate dehydrogenase family.</text>
</comment>
<proteinExistence type="inferred from homology"/>
<feature type="binding site" evidence="6">
    <location>
        <position position="316"/>
    </location>
    <ligand>
        <name>NAD(+)</name>
        <dbReference type="ChEBI" id="CHEBI:57540"/>
    </ligand>
</feature>
<dbReference type="PROSITE" id="PS00071">
    <property type="entry name" value="GAPDH"/>
    <property type="match status" value="1"/>
</dbReference>
<dbReference type="FunFam" id="3.30.360.10:FF:000002">
    <property type="entry name" value="Glyceraldehyde-3-phosphate dehydrogenase"/>
    <property type="match status" value="1"/>
</dbReference>
<dbReference type="SUPFAM" id="SSF51735">
    <property type="entry name" value="NAD(P)-binding Rossmann-fold domains"/>
    <property type="match status" value="1"/>
</dbReference>
<keyword evidence="12" id="KW-1185">Reference proteome</keyword>
<keyword evidence="3 9" id="KW-0560">Oxidoreductase</keyword>
<evidence type="ECO:0000256" key="4">
    <source>
        <dbReference type="PIRSR" id="PIRSR000149-1"/>
    </source>
</evidence>
<feature type="binding site" evidence="5">
    <location>
        <position position="184"/>
    </location>
    <ligand>
        <name>D-glyceraldehyde 3-phosphate</name>
        <dbReference type="ChEBI" id="CHEBI:59776"/>
    </ligand>
</feature>
<dbReference type="SUPFAM" id="SSF55347">
    <property type="entry name" value="Glyceraldehyde-3-phosphate dehydrogenase-like, C-terminal domain"/>
    <property type="match status" value="1"/>
</dbReference>
<dbReference type="Pfam" id="PF02800">
    <property type="entry name" value="Gp_dh_C"/>
    <property type="match status" value="1"/>
</dbReference>
<evidence type="ECO:0000256" key="5">
    <source>
        <dbReference type="PIRSR" id="PIRSR000149-2"/>
    </source>
</evidence>
<feature type="binding site" evidence="6">
    <location>
        <begin position="13"/>
        <end position="14"/>
    </location>
    <ligand>
        <name>NAD(+)</name>
        <dbReference type="ChEBI" id="CHEBI:57540"/>
    </ligand>
</feature>
<organism evidence="11 12">
    <name type="scientific">Rhodohalobacter mucosus</name>
    <dbReference type="NCBI Taxonomy" id="2079485"/>
    <lineage>
        <taxon>Bacteria</taxon>
        <taxon>Pseudomonadati</taxon>
        <taxon>Balneolota</taxon>
        <taxon>Balneolia</taxon>
        <taxon>Balneolales</taxon>
        <taxon>Balneolaceae</taxon>
        <taxon>Rhodohalobacter</taxon>
    </lineage>
</organism>
<sequence length="332" mass="35358">MAKIKVGINGFGRIGRLVMRSILKDQSDHIEVVGINDLTDAKTLAHLFKYDSVQGKFDGEVYADGSNLVINGTKIGVSAERDPSDLKWGERGAEVIVEATGIFRDDKSCQKHIDAGAKKVIISAPGKGNVQTIVLGVNDEEIDKSKSIYSNASCTTNCLAPMVKVIDEAFGVEKGFMTTIHAYTGDQALVDGPHKDLRRARAAAVNIVPTTTGAAAAVGLVLPHLDGKLDGGAVRVPVATGSLTDFTVQVEKETTADEVLSKFKEAANGPLKGILEYSEEELVSTDIIGNPHSCIFDSGTVKVDGNLVKVIGWYDNEAGYSARTAELITRIV</sequence>
<dbReference type="EC" id="1.2.1.-" evidence="9"/>
<dbReference type="SMART" id="SM00846">
    <property type="entry name" value="Gp_dh_N"/>
    <property type="match status" value="1"/>
</dbReference>
<dbReference type="InterPro" id="IPR006424">
    <property type="entry name" value="Glyceraldehyde-3-P_DH_1"/>
</dbReference>
<keyword evidence="6" id="KW-0520">NAD</keyword>
<dbReference type="FunFam" id="3.40.50.720:FF:000001">
    <property type="entry name" value="Glyceraldehyde-3-phosphate dehydrogenase"/>
    <property type="match status" value="1"/>
</dbReference>
<evidence type="ECO:0000259" key="10">
    <source>
        <dbReference type="SMART" id="SM00846"/>
    </source>
</evidence>
<evidence type="ECO:0000313" key="12">
    <source>
        <dbReference type="Proteomes" id="UP000245533"/>
    </source>
</evidence>
<feature type="binding site" evidence="6">
    <location>
        <position position="81"/>
    </location>
    <ligand>
        <name>NAD(+)</name>
        <dbReference type="ChEBI" id="CHEBI:57540"/>
    </ligand>
</feature>
<comment type="caution">
    <text evidence="11">The sequence shown here is derived from an EMBL/GenBank/DDBJ whole genome shotgun (WGS) entry which is preliminary data.</text>
</comment>
<gene>
    <name evidence="11" type="primary">gap</name>
    <name evidence="11" type="ORF">DDZ15_13940</name>
</gene>
<feature type="active site" description="Nucleophile" evidence="4">
    <location>
        <position position="154"/>
    </location>
</feature>
<dbReference type="OrthoDB" id="9803304at2"/>
<dbReference type="GO" id="GO:0051287">
    <property type="term" value="F:NAD binding"/>
    <property type="evidence" value="ECO:0007669"/>
    <property type="project" value="InterPro"/>
</dbReference>
<evidence type="ECO:0000256" key="7">
    <source>
        <dbReference type="PIRSR" id="PIRSR000149-4"/>
    </source>
</evidence>
<evidence type="ECO:0000256" key="8">
    <source>
        <dbReference type="RuleBase" id="RU000397"/>
    </source>
</evidence>
<name>A0A316TTS2_9BACT</name>
<evidence type="ECO:0000313" key="11">
    <source>
        <dbReference type="EMBL" id="PWN05684.1"/>
    </source>
</evidence>
<evidence type="ECO:0000256" key="2">
    <source>
        <dbReference type="ARBA" id="ARBA00011881"/>
    </source>
</evidence>
<dbReference type="PANTHER" id="PTHR43148">
    <property type="entry name" value="GLYCERALDEHYDE-3-PHOSPHATE DEHYDROGENASE 2"/>
    <property type="match status" value="1"/>
</dbReference>
<dbReference type="GO" id="GO:0006006">
    <property type="term" value="P:glucose metabolic process"/>
    <property type="evidence" value="ECO:0007669"/>
    <property type="project" value="InterPro"/>
</dbReference>
<dbReference type="Proteomes" id="UP000245533">
    <property type="component" value="Unassembled WGS sequence"/>
</dbReference>
<comment type="subunit">
    <text evidence="2">Homotetramer.</text>
</comment>
<dbReference type="GO" id="GO:0050661">
    <property type="term" value="F:NADP binding"/>
    <property type="evidence" value="ECO:0007669"/>
    <property type="project" value="InterPro"/>
</dbReference>
<accession>A0A316TTS2</accession>
<protein>
    <recommendedName>
        <fullName evidence="9">Glyceraldehyde-3-phosphate dehydrogenase</fullName>
        <ecNumber evidence="9">1.2.1.-</ecNumber>
    </recommendedName>
</protein>
<dbReference type="InterPro" id="IPR020830">
    <property type="entry name" value="GlycerAld_3-P_DH_AS"/>
</dbReference>
<dbReference type="InterPro" id="IPR020829">
    <property type="entry name" value="GlycerAld_3-P_DH_cat"/>
</dbReference>
<dbReference type="InterPro" id="IPR036291">
    <property type="entry name" value="NAD(P)-bd_dom_sf"/>
</dbReference>
<dbReference type="EMBL" id="QGGB01000009">
    <property type="protein sequence ID" value="PWN05684.1"/>
    <property type="molecule type" value="Genomic_DNA"/>
</dbReference>
<feature type="binding site" evidence="5">
    <location>
        <begin position="153"/>
        <end position="155"/>
    </location>
    <ligand>
        <name>D-glyceraldehyde 3-phosphate</name>
        <dbReference type="ChEBI" id="CHEBI:59776"/>
    </ligand>
</feature>
<feature type="binding site" evidence="6">
    <location>
        <position position="37"/>
    </location>
    <ligand>
        <name>NAD(+)</name>
        <dbReference type="ChEBI" id="CHEBI:57540"/>
    </ligand>
</feature>
<dbReference type="PIRSF" id="PIRSF000149">
    <property type="entry name" value="GAP_DH"/>
    <property type="match status" value="1"/>
</dbReference>
<dbReference type="RefSeq" id="WP_109647711.1">
    <property type="nucleotide sequence ID" value="NZ_QGGB01000009.1"/>
</dbReference>
<evidence type="ECO:0000256" key="1">
    <source>
        <dbReference type="ARBA" id="ARBA00007406"/>
    </source>
</evidence>
<keyword evidence="6" id="KW-0547">Nucleotide-binding</keyword>
<dbReference type="CDD" id="cd05214">
    <property type="entry name" value="GAPDH_I_N"/>
    <property type="match status" value="1"/>
</dbReference>
<dbReference type="InterPro" id="IPR020828">
    <property type="entry name" value="GlycerAld_3-P_DH_NAD(P)-bd"/>
</dbReference>
<feature type="domain" description="Glyceraldehyde 3-phosphate dehydrogenase NAD(P) binding" evidence="10">
    <location>
        <begin position="4"/>
        <end position="154"/>
    </location>
</feature>
<dbReference type="Gene3D" id="3.30.360.10">
    <property type="entry name" value="Dihydrodipicolinate Reductase, domain 2"/>
    <property type="match status" value="1"/>
</dbReference>
<evidence type="ECO:0000256" key="6">
    <source>
        <dbReference type="PIRSR" id="PIRSR000149-3"/>
    </source>
</evidence>
<dbReference type="Pfam" id="PF00044">
    <property type="entry name" value="Gp_dh_N"/>
    <property type="match status" value="1"/>
</dbReference>
<feature type="site" description="Activates thiol group during catalysis" evidence="7">
    <location>
        <position position="181"/>
    </location>
</feature>
<dbReference type="PRINTS" id="PR00078">
    <property type="entry name" value="G3PDHDRGNASE"/>
</dbReference>
<dbReference type="Gene3D" id="3.40.50.720">
    <property type="entry name" value="NAD(P)-binding Rossmann-like Domain"/>
    <property type="match status" value="1"/>
</dbReference>
<reference evidence="11 12" key="1">
    <citation type="submission" date="2018-05" db="EMBL/GenBank/DDBJ databases">
        <title>Rhodohalobacter halophilus gen. nov., sp. nov., a moderately halophilic member of the family Balneolaceae.</title>
        <authorList>
            <person name="Liu Z.-W."/>
        </authorList>
    </citation>
    <scope>NUCLEOTIDE SEQUENCE [LARGE SCALE GENOMIC DNA]</scope>
    <source>
        <strain evidence="11 12">8A47</strain>
    </source>
</reference>
<feature type="binding site" evidence="5">
    <location>
        <position position="235"/>
    </location>
    <ligand>
        <name>D-glyceraldehyde 3-phosphate</name>
        <dbReference type="ChEBI" id="CHEBI:59776"/>
    </ligand>
</feature>
<dbReference type="CDD" id="cd18126">
    <property type="entry name" value="GAPDH_I_C"/>
    <property type="match status" value="1"/>
</dbReference>
<dbReference type="GO" id="GO:0016620">
    <property type="term" value="F:oxidoreductase activity, acting on the aldehyde or oxo group of donors, NAD or NADP as acceptor"/>
    <property type="evidence" value="ECO:0007669"/>
    <property type="project" value="InterPro"/>
</dbReference>
<dbReference type="NCBIfam" id="TIGR01534">
    <property type="entry name" value="GAPDH-I"/>
    <property type="match status" value="1"/>
</dbReference>